<comment type="caution">
    <text evidence="1">The sequence shown here is derived from an EMBL/GenBank/DDBJ whole genome shotgun (WGS) entry which is preliminary data.</text>
</comment>
<evidence type="ECO:0000313" key="1">
    <source>
        <dbReference type="EMBL" id="KAH0894132.1"/>
    </source>
</evidence>
<dbReference type="EMBL" id="JAGKQM010000013">
    <property type="protein sequence ID" value="KAH0894186.1"/>
    <property type="molecule type" value="Genomic_DNA"/>
</dbReference>
<gene>
    <name evidence="1" type="ORF">HID58_056561</name>
    <name evidence="2" type="ORF">HID58_056615</name>
</gene>
<keyword evidence="3" id="KW-1185">Reference proteome</keyword>
<accession>A0ABQ8ANN3</accession>
<protein>
    <submittedName>
        <fullName evidence="1">Uncharacterized protein</fullName>
    </submittedName>
</protein>
<name>A0ABQ8ANN3_BRANA</name>
<evidence type="ECO:0000313" key="3">
    <source>
        <dbReference type="Proteomes" id="UP000824890"/>
    </source>
</evidence>
<dbReference type="EMBL" id="JAGKQM010000013">
    <property type="protein sequence ID" value="KAH0894132.1"/>
    <property type="molecule type" value="Genomic_DNA"/>
</dbReference>
<proteinExistence type="predicted"/>
<evidence type="ECO:0000313" key="2">
    <source>
        <dbReference type="EMBL" id="KAH0894186.1"/>
    </source>
</evidence>
<sequence>MGTYSLQLSSENPFRSILKTLEKPDGGEFGNYYSLPALNDPRIGEFASI</sequence>
<dbReference type="Proteomes" id="UP000824890">
    <property type="component" value="Unassembled WGS sequence"/>
</dbReference>
<organism evidence="1 3">
    <name type="scientific">Brassica napus</name>
    <name type="common">Rape</name>
    <dbReference type="NCBI Taxonomy" id="3708"/>
    <lineage>
        <taxon>Eukaryota</taxon>
        <taxon>Viridiplantae</taxon>
        <taxon>Streptophyta</taxon>
        <taxon>Embryophyta</taxon>
        <taxon>Tracheophyta</taxon>
        <taxon>Spermatophyta</taxon>
        <taxon>Magnoliopsida</taxon>
        <taxon>eudicotyledons</taxon>
        <taxon>Gunneridae</taxon>
        <taxon>Pentapetalae</taxon>
        <taxon>rosids</taxon>
        <taxon>malvids</taxon>
        <taxon>Brassicales</taxon>
        <taxon>Brassicaceae</taxon>
        <taxon>Brassiceae</taxon>
        <taxon>Brassica</taxon>
    </lineage>
</organism>
<reference evidence="1 3" key="1">
    <citation type="submission" date="2021-05" db="EMBL/GenBank/DDBJ databases">
        <title>Genome Assembly of Synthetic Allotetraploid Brassica napus Reveals Homoeologous Exchanges between Subgenomes.</title>
        <authorList>
            <person name="Davis J.T."/>
        </authorList>
    </citation>
    <scope>NUCLEOTIDE SEQUENCE [LARGE SCALE GENOMIC DNA]</scope>
    <source>
        <strain evidence="3">cv. Da-Ae</strain>
        <tissue evidence="1">Seedling</tissue>
    </source>
</reference>